<dbReference type="PANTHER" id="PTHR10283">
    <property type="entry name" value="SOLUTE CARRIER FAMILY 13 MEMBER"/>
    <property type="match status" value="1"/>
</dbReference>
<evidence type="ECO:0000313" key="8">
    <source>
        <dbReference type="Proteomes" id="UP000887540"/>
    </source>
</evidence>
<keyword evidence="8" id="KW-1185">Reference proteome</keyword>
<evidence type="ECO:0000256" key="4">
    <source>
        <dbReference type="ARBA" id="ARBA00022692"/>
    </source>
</evidence>
<dbReference type="WBParaSite" id="ACRNAN_Path_46.g168.t1">
    <property type="protein sequence ID" value="ACRNAN_Path_46.g168.t1"/>
    <property type="gene ID" value="ACRNAN_Path_46.g168"/>
</dbReference>
<feature type="transmembrane region" description="Helical" evidence="7">
    <location>
        <begin position="331"/>
        <end position="349"/>
    </location>
</feature>
<evidence type="ECO:0000256" key="3">
    <source>
        <dbReference type="ARBA" id="ARBA00022448"/>
    </source>
</evidence>
<comment type="subcellular location">
    <subcellularLocation>
        <location evidence="1">Membrane</location>
        <topology evidence="1">Multi-pass membrane protein</topology>
    </subcellularLocation>
</comment>
<dbReference type="PROSITE" id="PS01271">
    <property type="entry name" value="NA_SULFATE"/>
    <property type="match status" value="1"/>
</dbReference>
<feature type="transmembrane region" description="Helical" evidence="7">
    <location>
        <begin position="267"/>
        <end position="289"/>
    </location>
</feature>
<organism evidence="8 9">
    <name type="scientific">Acrobeloides nanus</name>
    <dbReference type="NCBI Taxonomy" id="290746"/>
    <lineage>
        <taxon>Eukaryota</taxon>
        <taxon>Metazoa</taxon>
        <taxon>Ecdysozoa</taxon>
        <taxon>Nematoda</taxon>
        <taxon>Chromadorea</taxon>
        <taxon>Rhabditida</taxon>
        <taxon>Tylenchina</taxon>
        <taxon>Cephalobomorpha</taxon>
        <taxon>Cephaloboidea</taxon>
        <taxon>Cephalobidae</taxon>
        <taxon>Acrobeloides</taxon>
    </lineage>
</organism>
<dbReference type="AlphaFoldDB" id="A0A914C7C1"/>
<name>A0A914C7C1_9BILA</name>
<evidence type="ECO:0000313" key="9">
    <source>
        <dbReference type="WBParaSite" id="ACRNAN_Path_46.g168.t1"/>
    </source>
</evidence>
<evidence type="ECO:0000256" key="6">
    <source>
        <dbReference type="ARBA" id="ARBA00023136"/>
    </source>
</evidence>
<feature type="transmembrane region" description="Helical" evidence="7">
    <location>
        <begin position="451"/>
        <end position="470"/>
    </location>
</feature>
<dbReference type="InterPro" id="IPR001898">
    <property type="entry name" value="SLC13A/DASS"/>
</dbReference>
<keyword evidence="5 7" id="KW-1133">Transmembrane helix</keyword>
<dbReference type="GO" id="GO:0015137">
    <property type="term" value="F:citrate transmembrane transporter activity"/>
    <property type="evidence" value="ECO:0007669"/>
    <property type="project" value="TreeGrafter"/>
</dbReference>
<feature type="transmembrane region" description="Helical" evidence="7">
    <location>
        <begin position="184"/>
        <end position="211"/>
    </location>
</feature>
<proteinExistence type="inferred from homology"/>
<comment type="similarity">
    <text evidence="2">Belongs to the SLC13A/DASS transporter (TC 2.A.47) family. NADC subfamily.</text>
</comment>
<evidence type="ECO:0000256" key="7">
    <source>
        <dbReference type="SAM" id="Phobius"/>
    </source>
</evidence>
<dbReference type="Pfam" id="PF00939">
    <property type="entry name" value="Na_sulph_symp"/>
    <property type="match status" value="1"/>
</dbReference>
<keyword evidence="3" id="KW-0813">Transport</keyword>
<dbReference type="GO" id="GO:0005886">
    <property type="term" value="C:plasma membrane"/>
    <property type="evidence" value="ECO:0007669"/>
    <property type="project" value="TreeGrafter"/>
</dbReference>
<evidence type="ECO:0000256" key="1">
    <source>
        <dbReference type="ARBA" id="ARBA00004141"/>
    </source>
</evidence>
<evidence type="ECO:0000256" key="2">
    <source>
        <dbReference type="ARBA" id="ARBA00006772"/>
    </source>
</evidence>
<dbReference type="PANTHER" id="PTHR10283:SF85">
    <property type="entry name" value="SODIUM-DEPENDENT HIGH-AFFINITY DICARBOXYLATE TRANSPORTER 3"/>
    <property type="match status" value="1"/>
</dbReference>
<feature type="transmembrane region" description="Helical" evidence="7">
    <location>
        <begin position="66"/>
        <end position="91"/>
    </location>
</feature>
<dbReference type="InterPro" id="IPR031312">
    <property type="entry name" value="Na/sul_symport_CS"/>
</dbReference>
<accession>A0A914C7C1</accession>
<sequence>MLPIVLFPITGVLSSKLVAKEFLNDTNFLFIGGLIVAVAVEKSNLHERIALRVLIAVGSEPKWIMLGFMVVTAFLSMFISNTATTAMMVPITQSVIEQLLRSYKEHRAKGDSQAALLENGSDSSAATTAKPLPNEERMAKGLIICICLASNIGGTATITGTAPNLVMIGQLAALFPDQQTGVHYVSWIAFAFPLMVLCLLATWAVLLLYFFRNAPPADEAVCRVMKERYNKLPRMSFAEKTVATLFILLICLWTAREPQIVPGFGSFFPKGFYTDATSAMFVAVLLFLLPSEMPNFTNFWNKPKKSTDTASGDKSPKNGRLMDWPTMQKRFPWGVVILLGGGFAMATAVKESGLSDIMGSALTQMETLPTWLLILVCVTVTMVVTNICSNTATASIFVPIVATMAIQNNISPLALMLPTTIACSYAFMLPVGTPPNAIVFASGLLKTSDMVVSGLLISVICNIIIVIYMATFTPLVFTLYEVPAWALPSGNTTML</sequence>
<protein>
    <submittedName>
        <fullName evidence="9">Uncharacterized protein</fullName>
    </submittedName>
</protein>
<dbReference type="Proteomes" id="UP000887540">
    <property type="component" value="Unplaced"/>
</dbReference>
<reference evidence="9" key="1">
    <citation type="submission" date="2022-11" db="UniProtKB">
        <authorList>
            <consortium name="WormBaseParasite"/>
        </authorList>
    </citation>
    <scope>IDENTIFICATION</scope>
</reference>
<keyword evidence="4 7" id="KW-0812">Transmembrane</keyword>
<evidence type="ECO:0000256" key="5">
    <source>
        <dbReference type="ARBA" id="ARBA00022989"/>
    </source>
</evidence>
<feature type="transmembrane region" description="Helical" evidence="7">
    <location>
        <begin position="369"/>
        <end position="401"/>
    </location>
</feature>
<dbReference type="GO" id="GO:0015141">
    <property type="term" value="F:succinate transmembrane transporter activity"/>
    <property type="evidence" value="ECO:0007669"/>
    <property type="project" value="TreeGrafter"/>
</dbReference>
<dbReference type="CDD" id="cd01115">
    <property type="entry name" value="SLC13_permease"/>
    <property type="match status" value="1"/>
</dbReference>
<keyword evidence="6 7" id="KW-0472">Membrane</keyword>
<feature type="transmembrane region" description="Helical" evidence="7">
    <location>
        <begin position="232"/>
        <end position="255"/>
    </location>
</feature>